<evidence type="ECO:0000313" key="1">
    <source>
        <dbReference type="EMBL" id="MBB1097121.1"/>
    </source>
</evidence>
<dbReference type="EMBL" id="JACIVA010000042">
    <property type="protein sequence ID" value="MBB1097121.1"/>
    <property type="molecule type" value="Genomic_DNA"/>
</dbReference>
<reference evidence="1 2" key="1">
    <citation type="submission" date="2020-07" db="EMBL/GenBank/DDBJ databases">
        <title>Description of Limosilactobacillus balticus sp. nov., Limosilactobacillus agrestis sp. nov., Limosilactobacillus albertensis sp. nov., Limosilactobacillus rudii sp. nov., Limosilactobacillus fastidiosus sp. nov., five novel Limosilactobacillus species isolated from the vertebrate gastrointestinal tract, and proposal of 6 subspecies of Limosilactobacillus reuteri adapted to the gastrointestinal tract of specific vertebrate hosts.</title>
        <authorList>
            <person name="Li F."/>
            <person name="Cheng C."/>
            <person name="Zheng J."/>
            <person name="Quevedo R.M."/>
            <person name="Li J."/>
            <person name="Roos S."/>
            <person name="Gaenzle M.G."/>
            <person name="Walter J."/>
        </authorList>
    </citation>
    <scope>NUCLEOTIDE SEQUENCE [LARGE SCALE GENOMIC DNA]</scope>
    <source>
        <strain evidence="1 2">STM2_1</strain>
    </source>
</reference>
<gene>
    <name evidence="1" type="ORF">H5S09_04075</name>
</gene>
<sequence length="146" mass="17281">MDKERLRIAKKEELRDQLLKLGWKDIKSFYDGYTFYLRTPDKNEHWLTIVDKGTGKNFSSSFGKDIPLKLYTATMALINQWMMPEEKSWVLFLGKDSDDDGMYLLVDDEGMSIEWAPVSYTTSRLEELKQHYPRLEKVIDLLKMEE</sequence>
<proteinExistence type="predicted"/>
<dbReference type="Proteomes" id="UP000517106">
    <property type="component" value="Unassembled WGS sequence"/>
</dbReference>
<protein>
    <submittedName>
        <fullName evidence="1">Uncharacterized protein</fullName>
    </submittedName>
</protein>
<evidence type="ECO:0000313" key="2">
    <source>
        <dbReference type="Proteomes" id="UP000517106"/>
    </source>
</evidence>
<accession>A0A7W3UK68</accession>
<name>A0A7W3UK68_9LACO</name>
<dbReference type="RefSeq" id="WP_182595869.1">
    <property type="nucleotide sequence ID" value="NZ_JACIVA010000042.1"/>
</dbReference>
<comment type="caution">
    <text evidence="1">The sequence shown here is derived from an EMBL/GenBank/DDBJ whole genome shotgun (WGS) entry which is preliminary data.</text>
</comment>
<keyword evidence="2" id="KW-1185">Reference proteome</keyword>
<dbReference type="AlphaFoldDB" id="A0A7W3UK68"/>
<organism evidence="1 2">
    <name type="scientific">Limosilactobacillus rudii</name>
    <dbReference type="NCBI Taxonomy" id="2759755"/>
    <lineage>
        <taxon>Bacteria</taxon>
        <taxon>Bacillati</taxon>
        <taxon>Bacillota</taxon>
        <taxon>Bacilli</taxon>
        <taxon>Lactobacillales</taxon>
        <taxon>Lactobacillaceae</taxon>
        <taxon>Limosilactobacillus</taxon>
    </lineage>
</organism>